<proteinExistence type="predicted"/>
<keyword evidence="1" id="KW-0472">Membrane</keyword>
<sequence length="69" mass="8029">MTDERVMDYTPPRQNVLSRMRQEQVIRRVERQAFGFSTTNFHRNQRLQRLAFALLSGLAVLGLLALVVL</sequence>
<evidence type="ECO:0000313" key="2">
    <source>
        <dbReference type="EMBL" id="AXV08744.1"/>
    </source>
</evidence>
<dbReference type="EMBL" id="CP031165">
    <property type="protein sequence ID" value="AXV08744.1"/>
    <property type="molecule type" value="Genomic_DNA"/>
</dbReference>
<protein>
    <submittedName>
        <fullName evidence="2">Uncharacterized protein</fullName>
    </submittedName>
</protein>
<evidence type="ECO:0000256" key="1">
    <source>
        <dbReference type="SAM" id="Phobius"/>
    </source>
</evidence>
<feature type="transmembrane region" description="Helical" evidence="1">
    <location>
        <begin position="50"/>
        <end position="68"/>
    </location>
</feature>
<dbReference type="RefSeq" id="WP_164710812.1">
    <property type="nucleotide sequence ID" value="NZ_CP031165.1"/>
</dbReference>
<dbReference type="AlphaFoldDB" id="A0A346Y2P7"/>
<keyword evidence="3" id="KW-1185">Reference proteome</keyword>
<dbReference type="Proteomes" id="UP000264006">
    <property type="component" value="Chromosome"/>
</dbReference>
<name>A0A346Y2P7_9ACTN</name>
<evidence type="ECO:0000313" key="3">
    <source>
        <dbReference type="Proteomes" id="UP000264006"/>
    </source>
</evidence>
<dbReference type="KEGG" id="euz:DVS28_a4077"/>
<keyword evidence="1" id="KW-1133">Transmembrane helix</keyword>
<accession>A0A346Y2P7</accession>
<gene>
    <name evidence="2" type="ORF">DVS28_a4077</name>
</gene>
<keyword evidence="1" id="KW-0812">Transmembrane</keyword>
<reference evidence="2 3" key="1">
    <citation type="submission" date="2018-09" db="EMBL/GenBank/DDBJ databases">
        <title>Complete genome sequence of Euzebya sp. DY32-46 isolated from seawater of Pacific Ocean.</title>
        <authorList>
            <person name="Xu L."/>
            <person name="Wu Y.-H."/>
            <person name="Xu X.-W."/>
        </authorList>
    </citation>
    <scope>NUCLEOTIDE SEQUENCE [LARGE SCALE GENOMIC DNA]</scope>
    <source>
        <strain evidence="2 3">DY32-46</strain>
    </source>
</reference>
<organism evidence="2 3">
    <name type="scientific">Euzebya pacifica</name>
    <dbReference type="NCBI Taxonomy" id="1608957"/>
    <lineage>
        <taxon>Bacteria</taxon>
        <taxon>Bacillati</taxon>
        <taxon>Actinomycetota</taxon>
        <taxon>Nitriliruptoria</taxon>
        <taxon>Euzebyales</taxon>
    </lineage>
</organism>